<gene>
    <name evidence="1" type="ORF">CK510_26790</name>
</gene>
<reference evidence="1 2" key="1">
    <citation type="submission" date="2017-08" db="EMBL/GenBank/DDBJ databases">
        <title>Draft genome sequence of filamentous cyanobacterium Calothrix elsteri CCALA 953.</title>
        <authorList>
            <person name="Gagunashvili A.N."/>
            <person name="Elster J."/>
            <person name="Andresson O.S."/>
        </authorList>
    </citation>
    <scope>NUCLEOTIDE SEQUENCE [LARGE SCALE GENOMIC DNA]</scope>
    <source>
        <strain evidence="1 2">CCALA 953</strain>
    </source>
</reference>
<proteinExistence type="predicted"/>
<name>A0A2A2TBA7_9CYAN</name>
<organism evidence="1 2">
    <name type="scientific">Brunnivagina elsteri CCALA 953</name>
    <dbReference type="NCBI Taxonomy" id="987040"/>
    <lineage>
        <taxon>Bacteria</taxon>
        <taxon>Bacillati</taxon>
        <taxon>Cyanobacteriota</taxon>
        <taxon>Cyanophyceae</taxon>
        <taxon>Nostocales</taxon>
        <taxon>Calotrichaceae</taxon>
        <taxon>Brunnivagina</taxon>
    </lineage>
</organism>
<sequence length="60" mass="6666">MLRWSVSTAIALALGLSQYLVIIAFLSTKYSLGSVISILNVVRKNIIDAASEWQNHFVWG</sequence>
<dbReference type="RefSeq" id="WP_095724560.1">
    <property type="nucleotide sequence ID" value="NZ_NTFS01000480.1"/>
</dbReference>
<dbReference type="AlphaFoldDB" id="A0A2A2TBA7"/>
<evidence type="ECO:0000313" key="1">
    <source>
        <dbReference type="EMBL" id="PAX51077.1"/>
    </source>
</evidence>
<comment type="caution">
    <text evidence="1">The sequence shown here is derived from an EMBL/GenBank/DDBJ whole genome shotgun (WGS) entry which is preliminary data.</text>
</comment>
<dbReference type="Proteomes" id="UP000218238">
    <property type="component" value="Unassembled WGS sequence"/>
</dbReference>
<keyword evidence="2" id="KW-1185">Reference proteome</keyword>
<protein>
    <submittedName>
        <fullName evidence="1">Uncharacterized protein</fullName>
    </submittedName>
</protein>
<dbReference type="EMBL" id="NTFS01000480">
    <property type="protein sequence ID" value="PAX51077.1"/>
    <property type="molecule type" value="Genomic_DNA"/>
</dbReference>
<accession>A0A2A2TBA7</accession>
<evidence type="ECO:0000313" key="2">
    <source>
        <dbReference type="Proteomes" id="UP000218238"/>
    </source>
</evidence>